<evidence type="ECO:0000313" key="3">
    <source>
        <dbReference type="Proteomes" id="UP000005695"/>
    </source>
</evidence>
<comment type="caution">
    <text evidence="2">The sequence shown here is derived from an EMBL/GenBank/DDBJ whole genome shotgun (WGS) entry which is preliminary data.</text>
</comment>
<organism evidence="2 3">
    <name type="scientific">Desulfuromonas acetoxidans (strain DSM 684 / 11070)</name>
    <dbReference type="NCBI Taxonomy" id="281689"/>
    <lineage>
        <taxon>Bacteria</taxon>
        <taxon>Pseudomonadati</taxon>
        <taxon>Thermodesulfobacteriota</taxon>
        <taxon>Desulfuromonadia</taxon>
        <taxon>Desulfuromonadales</taxon>
        <taxon>Desulfuromonadaceae</taxon>
        <taxon>Desulfuromonas</taxon>
    </lineage>
</organism>
<sequence length="86" mass="9091">MKIKHFILVAAMVLLAGVSWANTPCPKQMGNCPKMTGECPKVQTQNCANCPKAQTQDCATCPMAKKKNCANPPADCPKAKAAQAAE</sequence>
<dbReference type="Proteomes" id="UP000005695">
    <property type="component" value="Unassembled WGS sequence"/>
</dbReference>
<evidence type="ECO:0000313" key="2">
    <source>
        <dbReference type="EMBL" id="EAT14211.1"/>
    </source>
</evidence>
<feature type="chain" id="PRO_5004192575" evidence="1">
    <location>
        <begin position="22"/>
        <end position="86"/>
    </location>
</feature>
<reference evidence="2" key="1">
    <citation type="submission" date="2006-05" db="EMBL/GenBank/DDBJ databases">
        <title>Annotation of the draft genome assembly of Desulfuromonas acetoxidans DSM 684.</title>
        <authorList>
            <consortium name="US DOE Joint Genome Institute (JGI-ORNL)"/>
            <person name="Larimer F."/>
            <person name="Land M."/>
            <person name="Hauser L."/>
        </authorList>
    </citation>
    <scope>NUCLEOTIDE SEQUENCE [LARGE SCALE GENOMIC DNA]</scope>
    <source>
        <strain evidence="2">DSM 684</strain>
    </source>
</reference>
<dbReference type="RefSeq" id="WP_006003261.1">
    <property type="nucleotide sequence ID" value="NZ_AAEW02000042.1"/>
</dbReference>
<evidence type="ECO:0000256" key="1">
    <source>
        <dbReference type="SAM" id="SignalP"/>
    </source>
</evidence>
<keyword evidence="3" id="KW-1185">Reference proteome</keyword>
<proteinExistence type="predicted"/>
<accession>Q1JVE7</accession>
<dbReference type="EMBL" id="AAEW02000042">
    <property type="protein sequence ID" value="EAT14211.1"/>
    <property type="molecule type" value="Genomic_DNA"/>
</dbReference>
<name>Q1JVE7_DESA6</name>
<protein>
    <submittedName>
        <fullName evidence="2">Uncharacterized protein</fullName>
    </submittedName>
</protein>
<reference evidence="2" key="2">
    <citation type="submission" date="2006-05" db="EMBL/GenBank/DDBJ databases">
        <title>Sequencing of the draft genome and assembly of Desulfuromonas acetoxidans DSM 684.</title>
        <authorList>
            <consortium name="US DOE Joint Genome Institute (JGI-PGF)"/>
            <person name="Copeland A."/>
            <person name="Lucas S."/>
            <person name="Lapidus A."/>
            <person name="Barry K."/>
            <person name="Detter J.C."/>
            <person name="Glavina del Rio T."/>
            <person name="Hammon N."/>
            <person name="Israni S."/>
            <person name="Dalin E."/>
            <person name="Tice H."/>
            <person name="Bruce D."/>
            <person name="Pitluck S."/>
            <person name="Richardson P."/>
        </authorList>
    </citation>
    <scope>NUCLEOTIDE SEQUENCE [LARGE SCALE GENOMIC DNA]</scope>
    <source>
        <strain evidence="2">DSM 684</strain>
    </source>
</reference>
<keyword evidence="1" id="KW-0732">Signal</keyword>
<feature type="signal peptide" evidence="1">
    <location>
        <begin position="1"/>
        <end position="21"/>
    </location>
</feature>
<gene>
    <name evidence="2" type="ORF">Dace_0058</name>
</gene>
<dbReference type="AlphaFoldDB" id="Q1JVE7"/>